<feature type="transmembrane region" description="Helical" evidence="7">
    <location>
        <begin position="688"/>
        <end position="706"/>
    </location>
</feature>
<dbReference type="CDD" id="cd14480">
    <property type="entry name" value="SPX_VTC2_like"/>
    <property type="match status" value="1"/>
</dbReference>
<dbReference type="InterPro" id="IPR018966">
    <property type="entry name" value="VTC_domain"/>
</dbReference>
<dbReference type="PROSITE" id="PS51382">
    <property type="entry name" value="SPX"/>
    <property type="match status" value="1"/>
</dbReference>
<keyword evidence="10" id="KW-1185">Reference proteome</keyword>
<dbReference type="eggNOG" id="KOG1161">
    <property type="taxonomic scope" value="Eukaryota"/>
</dbReference>
<dbReference type="EMBL" id="AMGY01000001">
    <property type="protein sequence ID" value="EXJ91521.1"/>
    <property type="molecule type" value="Genomic_DNA"/>
</dbReference>
<evidence type="ECO:0000313" key="10">
    <source>
        <dbReference type="Proteomes" id="UP000019478"/>
    </source>
</evidence>
<dbReference type="PANTHER" id="PTHR46140">
    <property type="entry name" value="VACUOLAR TRANSPORTER CHAPERONE 1-RELATED"/>
    <property type="match status" value="1"/>
</dbReference>
<feature type="domain" description="SPX" evidence="8">
    <location>
        <begin position="1"/>
        <end position="154"/>
    </location>
</feature>
<dbReference type="GO" id="GO:0000329">
    <property type="term" value="C:fungal-type vacuole membrane"/>
    <property type="evidence" value="ECO:0007669"/>
    <property type="project" value="TreeGrafter"/>
</dbReference>
<dbReference type="Pfam" id="PF02656">
    <property type="entry name" value="DUF202"/>
    <property type="match status" value="1"/>
</dbReference>
<dbReference type="eggNOG" id="KOG4580">
    <property type="taxonomic scope" value="Eukaryota"/>
</dbReference>
<evidence type="ECO:0000313" key="9">
    <source>
        <dbReference type="EMBL" id="EXJ91521.1"/>
    </source>
</evidence>
<dbReference type="RefSeq" id="XP_007728411.1">
    <property type="nucleotide sequence ID" value="XM_007730221.1"/>
</dbReference>
<evidence type="ECO:0000259" key="8">
    <source>
        <dbReference type="PROSITE" id="PS51382"/>
    </source>
</evidence>
<evidence type="ECO:0000256" key="7">
    <source>
        <dbReference type="SAM" id="Phobius"/>
    </source>
</evidence>
<dbReference type="HOGENOM" id="CLU_009308_2_0_1"/>
<keyword evidence="5 7" id="KW-0472">Membrane</keyword>
<evidence type="ECO:0000256" key="6">
    <source>
        <dbReference type="SAM" id="MobiDB-lite"/>
    </source>
</evidence>
<evidence type="ECO:0000256" key="5">
    <source>
        <dbReference type="ARBA" id="ARBA00023136"/>
    </source>
</evidence>
<keyword evidence="2" id="KW-0926">Vacuole</keyword>
<dbReference type="InterPro" id="IPR004331">
    <property type="entry name" value="SPX_dom"/>
</dbReference>
<comment type="caution">
    <text evidence="9">The sequence shown here is derived from an EMBL/GenBank/DDBJ whole genome shotgun (WGS) entry which is preliminary data.</text>
</comment>
<feature type="transmembrane region" description="Helical" evidence="7">
    <location>
        <begin position="661"/>
        <end position="681"/>
    </location>
</feature>
<reference evidence="9 10" key="1">
    <citation type="submission" date="2013-03" db="EMBL/GenBank/DDBJ databases">
        <title>The Genome Sequence of Capronia epimyces CBS 606.96.</title>
        <authorList>
            <consortium name="The Broad Institute Genomics Platform"/>
            <person name="Cuomo C."/>
            <person name="de Hoog S."/>
            <person name="Gorbushina A."/>
            <person name="Walker B."/>
            <person name="Young S.K."/>
            <person name="Zeng Q."/>
            <person name="Gargeya S."/>
            <person name="Fitzgerald M."/>
            <person name="Haas B."/>
            <person name="Abouelleil A."/>
            <person name="Allen A.W."/>
            <person name="Alvarado L."/>
            <person name="Arachchi H.M."/>
            <person name="Berlin A.M."/>
            <person name="Chapman S.B."/>
            <person name="Gainer-Dewar J."/>
            <person name="Goldberg J."/>
            <person name="Griggs A."/>
            <person name="Gujja S."/>
            <person name="Hansen M."/>
            <person name="Howarth C."/>
            <person name="Imamovic A."/>
            <person name="Ireland A."/>
            <person name="Larimer J."/>
            <person name="McCowan C."/>
            <person name="Murphy C."/>
            <person name="Pearson M."/>
            <person name="Poon T.W."/>
            <person name="Priest M."/>
            <person name="Roberts A."/>
            <person name="Saif S."/>
            <person name="Shea T."/>
            <person name="Sisk P."/>
            <person name="Sykes S."/>
            <person name="Wortman J."/>
            <person name="Nusbaum C."/>
            <person name="Birren B."/>
        </authorList>
    </citation>
    <scope>NUCLEOTIDE SEQUENCE [LARGE SCALE GENOMIC DNA]</scope>
    <source>
        <strain evidence="9 10">CBS 606.96</strain>
    </source>
</reference>
<evidence type="ECO:0000256" key="4">
    <source>
        <dbReference type="ARBA" id="ARBA00022989"/>
    </source>
</evidence>
<dbReference type="InterPro" id="IPR042267">
    <property type="entry name" value="VTC_sf"/>
</dbReference>
<dbReference type="AlphaFoldDB" id="W9YQJ1"/>
<comment type="subcellular location">
    <subcellularLocation>
        <location evidence="1">Vacuole membrane</location>
        <topology evidence="1">Multi-pass membrane protein</topology>
    </subcellularLocation>
</comment>
<sequence>MRFGKTLADSIYPPWKDRYLDYEKMKKLLREDETSPQGRGGEASWTEKDEENFVHELTVVQLEKVSQHQADTFNAIRERAAACEAKLPTPETENGKSEEEWKAVARDMLKELDSISKDLNELRKFSRINYTGFLKAAKKHDRKRGLKYRVRPMLQVRLSQTPFNQEDYSPLLFRLSAMYSWARQRLGEEDPSKEPTSDVKPTETYTAHKYWVHVDNLLEVKTHILRRLPVLVYNPQSAKVLETSQKDPTMTSIYFDNHSFDLYQSKVDKSTPGNSVRLRWTGQLEDKPEIVLEKKSVGDGVESREIRFPIKEKYIQPFLKGEYKMEKQIQKLQDRLGVDSGEVKSLKSNIEEIQSFIREKDLEPVLRASYTRTAFQIPGDDRIRISLDTDLAFIREDALDSDRPCRDLDDWHRTDIDQNQMEYPFSSIKKGEISRFQHAILEIKVKDTKYTRNNTWLHDLMNSHLIKEEKRFSKFVHGVAELFEDYVNIFPFWLSDLETDIRRDPVTAYQEEQQREAKQVEDEIAVGSFLGTSRLSSSKGKTGSPSKYPERRMSGQISQSVQSSRLKSIDQLEPTAEEDADGDGDGDARPLVSDSSTSGLRSLLPAFSNSRYARRHRRGTAWDDAPLPPGVKDPGVWIKDRGNPKVEGKVWLANQRTFIKWQHIAVLLATLSLGLFNAAGVNNNVARILALVYTGFAIFAGVWGWAVYMWRSKLITERSGKDFDNVFGPFAVSIGLACALLLNFAFKYNAIADTKRNATAVALQPLVKLPPDHHVLEGLWTPEL</sequence>
<keyword evidence="3 7" id="KW-0812">Transmembrane</keyword>
<name>W9YQJ1_9EURO</name>
<dbReference type="InterPro" id="IPR003807">
    <property type="entry name" value="DUF202"/>
</dbReference>
<feature type="compositionally biased region" description="Polar residues" evidence="6">
    <location>
        <begin position="555"/>
        <end position="566"/>
    </location>
</feature>
<dbReference type="Gene3D" id="3.20.100.30">
    <property type="entry name" value="VTC, catalytic tunnel domain"/>
    <property type="match status" value="1"/>
</dbReference>
<dbReference type="PANTHER" id="PTHR46140:SF2">
    <property type="entry name" value="VACUOLAR TRANSPORTER CHAPERONE 3 COMPLEX SUBUNIT 3-RELATED"/>
    <property type="match status" value="1"/>
</dbReference>
<dbReference type="OrthoDB" id="6493944at2759"/>
<gene>
    <name evidence="9" type="ORF">A1O3_00069</name>
</gene>
<protein>
    <recommendedName>
        <fullName evidence="8">SPX domain-containing protein</fullName>
    </recommendedName>
</protein>
<evidence type="ECO:0000256" key="2">
    <source>
        <dbReference type="ARBA" id="ARBA00022554"/>
    </source>
</evidence>
<dbReference type="GO" id="GO:0033254">
    <property type="term" value="C:vacuolar transporter chaperone complex"/>
    <property type="evidence" value="ECO:0007669"/>
    <property type="project" value="TreeGrafter"/>
</dbReference>
<organism evidence="9 10">
    <name type="scientific">Capronia epimyces CBS 606.96</name>
    <dbReference type="NCBI Taxonomy" id="1182542"/>
    <lineage>
        <taxon>Eukaryota</taxon>
        <taxon>Fungi</taxon>
        <taxon>Dikarya</taxon>
        <taxon>Ascomycota</taxon>
        <taxon>Pezizomycotina</taxon>
        <taxon>Eurotiomycetes</taxon>
        <taxon>Chaetothyriomycetidae</taxon>
        <taxon>Chaetothyriales</taxon>
        <taxon>Herpotrichiellaceae</taxon>
        <taxon>Capronia</taxon>
    </lineage>
</organism>
<dbReference type="Proteomes" id="UP000019478">
    <property type="component" value="Unassembled WGS sequence"/>
</dbReference>
<dbReference type="InterPro" id="IPR051572">
    <property type="entry name" value="VTC_Complex_Subunit"/>
</dbReference>
<feature type="transmembrane region" description="Helical" evidence="7">
    <location>
        <begin position="726"/>
        <end position="746"/>
    </location>
</feature>
<evidence type="ECO:0000256" key="3">
    <source>
        <dbReference type="ARBA" id="ARBA00022692"/>
    </source>
</evidence>
<feature type="region of interest" description="Disordered" evidence="6">
    <location>
        <begin position="533"/>
        <end position="597"/>
    </location>
</feature>
<feature type="compositionally biased region" description="Low complexity" evidence="6">
    <location>
        <begin position="536"/>
        <end position="547"/>
    </location>
</feature>
<proteinExistence type="predicted"/>
<dbReference type="STRING" id="1182542.W9YQJ1"/>
<keyword evidence="4 7" id="KW-1133">Transmembrane helix</keyword>
<dbReference type="GeneID" id="19164211"/>
<feature type="compositionally biased region" description="Acidic residues" evidence="6">
    <location>
        <begin position="575"/>
        <end position="585"/>
    </location>
</feature>
<accession>W9YQJ1</accession>
<dbReference type="GO" id="GO:0006799">
    <property type="term" value="P:polyphosphate biosynthetic process"/>
    <property type="evidence" value="ECO:0007669"/>
    <property type="project" value="EnsemblFungi"/>
</dbReference>
<evidence type="ECO:0000256" key="1">
    <source>
        <dbReference type="ARBA" id="ARBA00004128"/>
    </source>
</evidence>
<dbReference type="Pfam" id="PF09359">
    <property type="entry name" value="VTC"/>
    <property type="match status" value="1"/>
</dbReference>